<dbReference type="Pfam" id="PF13858">
    <property type="entry name" value="DUF4199"/>
    <property type="match status" value="1"/>
</dbReference>
<reference evidence="2 3" key="1">
    <citation type="submission" date="2019-07" db="EMBL/GenBank/DDBJ databases">
        <title>Genomic Encyclopedia of Type Strains, Phase IV (KMG-IV): sequencing the most valuable type-strain genomes for metagenomic binning, comparative biology and taxonomic classification.</title>
        <authorList>
            <person name="Goeker M."/>
        </authorList>
    </citation>
    <scope>NUCLEOTIDE SEQUENCE [LARGE SCALE GENOMIC DNA]</scope>
    <source>
        <strain evidence="2 3">DSM 18961</strain>
    </source>
</reference>
<feature type="transmembrane region" description="Helical" evidence="1">
    <location>
        <begin position="79"/>
        <end position="100"/>
    </location>
</feature>
<feature type="transmembrane region" description="Helical" evidence="1">
    <location>
        <begin position="40"/>
        <end position="58"/>
    </location>
</feature>
<comment type="caution">
    <text evidence="2">The sequence shown here is derived from an EMBL/GenBank/DDBJ whole genome shotgun (WGS) entry which is preliminary data.</text>
</comment>
<gene>
    <name evidence="2" type="ORF">C7447_102143</name>
</gene>
<keyword evidence="3" id="KW-1185">Reference proteome</keyword>
<feature type="transmembrane region" description="Helical" evidence="1">
    <location>
        <begin position="12"/>
        <end position="28"/>
    </location>
</feature>
<feature type="transmembrane region" description="Helical" evidence="1">
    <location>
        <begin position="137"/>
        <end position="165"/>
    </location>
</feature>
<dbReference type="OrthoDB" id="1122768at2"/>
<organism evidence="2 3">
    <name type="scientific">Tenacibaculum adriaticum</name>
    <dbReference type="NCBI Taxonomy" id="413713"/>
    <lineage>
        <taxon>Bacteria</taxon>
        <taxon>Pseudomonadati</taxon>
        <taxon>Bacteroidota</taxon>
        <taxon>Flavobacteriia</taxon>
        <taxon>Flavobacteriales</taxon>
        <taxon>Flavobacteriaceae</taxon>
        <taxon>Tenacibaculum</taxon>
    </lineage>
</organism>
<evidence type="ECO:0000313" key="2">
    <source>
        <dbReference type="EMBL" id="TYP98828.1"/>
    </source>
</evidence>
<accession>A0A5S5DTY5</accession>
<protein>
    <submittedName>
        <fullName evidence="2">Uncharacterized protein DUF4199</fullName>
    </submittedName>
</protein>
<proteinExistence type="predicted"/>
<sequence>MENQANSKSIILNYGLYLGIASIFIALIKYATGMQYTQEWYSGLLGLLLMIALIVLGIKKFKTDNNGFISFGSGIKIGLGITLIATLIIMVYYALFSLVIEPAFMEQTIETQKTVWADSYGMTDEQIEQSEETTRKYFYLSLFGGILIMNLFLGGIISLITGAVLKKTEENQY</sequence>
<dbReference type="InterPro" id="IPR025250">
    <property type="entry name" value="DUF4199"/>
</dbReference>
<dbReference type="EMBL" id="VNIA01000002">
    <property type="protein sequence ID" value="TYP98828.1"/>
    <property type="molecule type" value="Genomic_DNA"/>
</dbReference>
<evidence type="ECO:0000313" key="3">
    <source>
        <dbReference type="Proteomes" id="UP000323136"/>
    </source>
</evidence>
<keyword evidence="1" id="KW-0812">Transmembrane</keyword>
<dbReference type="Gene3D" id="1.10.1760.20">
    <property type="match status" value="1"/>
</dbReference>
<dbReference type="AlphaFoldDB" id="A0A5S5DTY5"/>
<keyword evidence="1" id="KW-0472">Membrane</keyword>
<dbReference type="RefSeq" id="WP_148869637.1">
    <property type="nucleotide sequence ID" value="NZ_VNIA01000002.1"/>
</dbReference>
<evidence type="ECO:0000256" key="1">
    <source>
        <dbReference type="SAM" id="Phobius"/>
    </source>
</evidence>
<dbReference type="Proteomes" id="UP000323136">
    <property type="component" value="Unassembled WGS sequence"/>
</dbReference>
<name>A0A5S5DTY5_9FLAO</name>
<keyword evidence="1" id="KW-1133">Transmembrane helix</keyword>